<comment type="caution">
    <text evidence="1">The sequence shown here is derived from an EMBL/GenBank/DDBJ whole genome shotgun (WGS) entry which is preliminary data.</text>
</comment>
<dbReference type="AlphaFoldDB" id="A0A7W7ACZ5"/>
<name>A0A7W7ACZ5_9SPHN</name>
<protein>
    <submittedName>
        <fullName evidence="1">Uncharacterized protein</fullName>
    </submittedName>
</protein>
<accession>A0A7W7ACZ5</accession>
<dbReference type="RefSeq" id="WP_158637706.1">
    <property type="nucleotide sequence ID" value="NZ_JACHOA010000005.1"/>
</dbReference>
<reference evidence="1 2" key="1">
    <citation type="submission" date="2020-08" db="EMBL/GenBank/DDBJ databases">
        <title>Genomic Encyclopedia of Type Strains, Phase IV (KMG-IV): sequencing the most valuable type-strain genomes for metagenomic binning, comparative biology and taxonomic classification.</title>
        <authorList>
            <person name="Goeker M."/>
        </authorList>
    </citation>
    <scope>NUCLEOTIDE SEQUENCE [LARGE SCALE GENOMIC DNA]</scope>
    <source>
        <strain evidence="1 2">DSM 17507</strain>
    </source>
</reference>
<dbReference type="EMBL" id="JACHOA010000005">
    <property type="protein sequence ID" value="MBB4614692.1"/>
    <property type="molecule type" value="Genomic_DNA"/>
</dbReference>
<evidence type="ECO:0000313" key="1">
    <source>
        <dbReference type="EMBL" id="MBB4614692.1"/>
    </source>
</evidence>
<evidence type="ECO:0000313" key="2">
    <source>
        <dbReference type="Proteomes" id="UP000538566"/>
    </source>
</evidence>
<gene>
    <name evidence="1" type="ORF">GGR37_002979</name>
</gene>
<sequence>MPCKNATRQFGMWAAIAVAITAASMSSSKPHKQDRPTAAAAAHTPARITLTFPLN</sequence>
<keyword evidence="2" id="KW-1185">Reference proteome</keyword>
<dbReference type="Proteomes" id="UP000538566">
    <property type="component" value="Unassembled WGS sequence"/>
</dbReference>
<organism evidence="1 2">
    <name type="scientific">Novosphingobium taihuense</name>
    <dbReference type="NCBI Taxonomy" id="260085"/>
    <lineage>
        <taxon>Bacteria</taxon>
        <taxon>Pseudomonadati</taxon>
        <taxon>Pseudomonadota</taxon>
        <taxon>Alphaproteobacteria</taxon>
        <taxon>Sphingomonadales</taxon>
        <taxon>Sphingomonadaceae</taxon>
        <taxon>Novosphingobium</taxon>
    </lineage>
</organism>
<proteinExistence type="predicted"/>